<proteinExistence type="predicted"/>
<feature type="compositionally biased region" description="Gly residues" evidence="1">
    <location>
        <begin position="326"/>
        <end position="337"/>
    </location>
</feature>
<gene>
    <name evidence="2" type="ORF">AB675_8140</name>
</gene>
<protein>
    <recommendedName>
        <fullName evidence="4">BTB domain-containing protein</fullName>
    </recommendedName>
</protein>
<dbReference type="AlphaFoldDB" id="A0A0N0NNB1"/>
<feature type="region of interest" description="Disordered" evidence="1">
    <location>
        <begin position="250"/>
        <end position="337"/>
    </location>
</feature>
<evidence type="ECO:0008006" key="4">
    <source>
        <dbReference type="Google" id="ProtNLM"/>
    </source>
</evidence>
<dbReference type="EMBL" id="LFJN01000010">
    <property type="protein sequence ID" value="KPI41318.1"/>
    <property type="molecule type" value="Genomic_DNA"/>
</dbReference>
<sequence length="337" mass="36385">MATTSQPEPAIEVHTGVESPTWSLNYIAEPPVKVVVGPAENAKSWYLPSGLLKSVSGYFRGCLNGNFAEAASGEVLLTKTDVRTFEYFLGWLLRRDELKTAPINDLEDTWILADRLLCEGLQNEAMDQVRARMHRANAIIQNPSPAVNNHRQKHADVTLRRLSRLSEMTNAGSELMKFWFANTAWNLTKHDTLFTNFTSSEDWKTFPDHLTKELFSEYHNCIVLGKDSASPAAPGGCSFHVHEGNKCDGSGGIKSDPDATQIVNSGDISSASAKRRKLSEVAVSDSGDPSTPTSTFTGFGGRGSGAVRGSIPRGGATPRAGSSSRGRGGFVPRGRGG</sequence>
<dbReference type="OrthoDB" id="194443at2759"/>
<accession>A0A0N0NNB1</accession>
<evidence type="ECO:0000313" key="2">
    <source>
        <dbReference type="EMBL" id="KPI41318.1"/>
    </source>
</evidence>
<dbReference type="Gene3D" id="3.30.710.10">
    <property type="entry name" value="Potassium Channel Kv1.1, Chain A"/>
    <property type="match status" value="1"/>
</dbReference>
<keyword evidence="3" id="KW-1185">Reference proteome</keyword>
<dbReference type="RefSeq" id="XP_018001281.1">
    <property type="nucleotide sequence ID" value="XM_018148564.1"/>
</dbReference>
<name>A0A0N0NNB1_9EURO</name>
<evidence type="ECO:0000313" key="3">
    <source>
        <dbReference type="Proteomes" id="UP000038010"/>
    </source>
</evidence>
<dbReference type="GeneID" id="28740443"/>
<comment type="caution">
    <text evidence="2">The sequence shown here is derived from an EMBL/GenBank/DDBJ whole genome shotgun (WGS) entry which is preliminary data.</text>
</comment>
<organism evidence="2 3">
    <name type="scientific">Cyphellophora attinorum</name>
    <dbReference type="NCBI Taxonomy" id="1664694"/>
    <lineage>
        <taxon>Eukaryota</taxon>
        <taxon>Fungi</taxon>
        <taxon>Dikarya</taxon>
        <taxon>Ascomycota</taxon>
        <taxon>Pezizomycotina</taxon>
        <taxon>Eurotiomycetes</taxon>
        <taxon>Chaetothyriomycetidae</taxon>
        <taxon>Chaetothyriales</taxon>
        <taxon>Cyphellophoraceae</taxon>
        <taxon>Cyphellophora</taxon>
    </lineage>
</organism>
<feature type="compositionally biased region" description="Polar residues" evidence="1">
    <location>
        <begin position="261"/>
        <end position="272"/>
    </location>
</feature>
<dbReference type="CDD" id="cd18186">
    <property type="entry name" value="BTB_POZ_ZBTB_KLHL-like"/>
    <property type="match status" value="1"/>
</dbReference>
<dbReference type="InterPro" id="IPR011333">
    <property type="entry name" value="SKP1/BTB/POZ_sf"/>
</dbReference>
<dbReference type="Proteomes" id="UP000038010">
    <property type="component" value="Unassembled WGS sequence"/>
</dbReference>
<dbReference type="VEuPathDB" id="FungiDB:AB675_8140"/>
<reference evidence="2 3" key="1">
    <citation type="submission" date="2015-06" db="EMBL/GenBank/DDBJ databases">
        <title>Draft genome of the ant-associated black yeast Phialophora attae CBS 131958.</title>
        <authorList>
            <person name="Moreno L.F."/>
            <person name="Stielow B.J."/>
            <person name="de Hoog S."/>
            <person name="Vicente V.A."/>
            <person name="Weiss V.A."/>
            <person name="de Vries M."/>
            <person name="Cruz L.M."/>
            <person name="Souza E.M."/>
        </authorList>
    </citation>
    <scope>NUCLEOTIDE SEQUENCE [LARGE SCALE GENOMIC DNA]</scope>
    <source>
        <strain evidence="2 3">CBS 131958</strain>
    </source>
</reference>
<feature type="compositionally biased region" description="Low complexity" evidence="1">
    <location>
        <begin position="307"/>
        <end position="325"/>
    </location>
</feature>
<evidence type="ECO:0000256" key="1">
    <source>
        <dbReference type="SAM" id="MobiDB-lite"/>
    </source>
</evidence>
<dbReference type="SUPFAM" id="SSF54695">
    <property type="entry name" value="POZ domain"/>
    <property type="match status" value="1"/>
</dbReference>
<feature type="compositionally biased region" description="Low complexity" evidence="1">
    <location>
        <begin position="283"/>
        <end position="297"/>
    </location>
</feature>